<dbReference type="RefSeq" id="WP_106195572.1">
    <property type="nucleotide sequence ID" value="NZ_PVTO01000027.1"/>
</dbReference>
<feature type="binding site" evidence="9">
    <location>
        <position position="5"/>
    </location>
    <ligand>
        <name>Zn(2+)</name>
        <dbReference type="ChEBI" id="CHEBI:29105"/>
    </ligand>
</feature>
<accession>A0A2T0VZM0</accession>
<dbReference type="EC" id="3.2.2.20" evidence="8"/>
<comment type="caution">
    <text evidence="10">The sequence shown here is derived from an EMBL/GenBank/DDBJ whole genome shotgun (WGS) entry which is preliminary data.</text>
</comment>
<feature type="binding site" evidence="9">
    <location>
        <position position="180"/>
    </location>
    <ligand>
        <name>Zn(2+)</name>
        <dbReference type="ChEBI" id="CHEBI:29105"/>
    </ligand>
</feature>
<gene>
    <name evidence="10" type="ORF">CLV38_12715</name>
</gene>
<keyword evidence="5" id="KW-0234">DNA repair</keyword>
<dbReference type="NCBIfam" id="TIGR00624">
    <property type="entry name" value="tag"/>
    <property type="match status" value="1"/>
</dbReference>
<name>A0A2T0VZM0_9LACT</name>
<dbReference type="PANTHER" id="PTHR30037:SF4">
    <property type="entry name" value="DNA-3-METHYLADENINE GLYCOSYLASE I"/>
    <property type="match status" value="1"/>
</dbReference>
<keyword evidence="4 9" id="KW-0862">Zinc</keyword>
<dbReference type="GO" id="GO:0006284">
    <property type="term" value="P:base-excision repair"/>
    <property type="evidence" value="ECO:0007669"/>
    <property type="project" value="InterPro"/>
</dbReference>
<evidence type="ECO:0000256" key="7">
    <source>
        <dbReference type="ARBA" id="ARBA00057608"/>
    </source>
</evidence>
<dbReference type="Proteomes" id="UP000238205">
    <property type="component" value="Unassembled WGS sequence"/>
</dbReference>
<dbReference type="Gene3D" id="1.10.340.30">
    <property type="entry name" value="Hypothetical protein, domain 2"/>
    <property type="match status" value="1"/>
</dbReference>
<keyword evidence="11" id="KW-1185">Reference proteome</keyword>
<evidence type="ECO:0000256" key="5">
    <source>
        <dbReference type="ARBA" id="ARBA00023204"/>
    </source>
</evidence>
<dbReference type="GO" id="GO:0046872">
    <property type="term" value="F:metal ion binding"/>
    <property type="evidence" value="ECO:0007669"/>
    <property type="project" value="UniProtKB-KW"/>
</dbReference>
<dbReference type="Pfam" id="PF03352">
    <property type="entry name" value="Adenine_glyco"/>
    <property type="match status" value="1"/>
</dbReference>
<dbReference type="InterPro" id="IPR052891">
    <property type="entry name" value="DNA-3mA_glycosylase"/>
</dbReference>
<comment type="catalytic activity">
    <reaction evidence="6">
        <text>Hydrolysis of alkylated DNA, releasing 3-methyladenine.</text>
        <dbReference type="EC" id="3.2.2.20"/>
    </reaction>
</comment>
<evidence type="ECO:0000256" key="1">
    <source>
        <dbReference type="ARBA" id="ARBA00022723"/>
    </source>
</evidence>
<evidence type="ECO:0000313" key="11">
    <source>
        <dbReference type="Proteomes" id="UP000238205"/>
    </source>
</evidence>
<dbReference type="InterPro" id="IPR005019">
    <property type="entry name" value="Adenine_glyco"/>
</dbReference>
<evidence type="ECO:0000256" key="9">
    <source>
        <dbReference type="PIRSR" id="PIRSR604597-1"/>
    </source>
</evidence>
<dbReference type="EMBL" id="PVTO01000027">
    <property type="protein sequence ID" value="PRY78025.1"/>
    <property type="molecule type" value="Genomic_DNA"/>
</dbReference>
<feature type="binding site" evidence="9">
    <location>
        <position position="18"/>
    </location>
    <ligand>
        <name>Zn(2+)</name>
        <dbReference type="ChEBI" id="CHEBI:29105"/>
    </ligand>
</feature>
<sequence>MPRRCGWVPEDKVYMDYHDNEWGRPMYNDRQLFELLCLEGAQAGLSWLTILKRRDNYREAFDQFDPEIIAGYTDEKIEELVKNEKIIRNRLKIRSVVSNAKAYLEIEKREESFSSYIWSFVDHESIINRWPSLSDVPTQTELSREMSTQMKKDGFKFVGPTICYAHMQSAGLVNDHIVECFCYKKVNKLIRKEEYR</sequence>
<evidence type="ECO:0000256" key="3">
    <source>
        <dbReference type="ARBA" id="ARBA00022801"/>
    </source>
</evidence>
<evidence type="ECO:0000256" key="4">
    <source>
        <dbReference type="ARBA" id="ARBA00022833"/>
    </source>
</evidence>
<evidence type="ECO:0000256" key="2">
    <source>
        <dbReference type="ARBA" id="ARBA00022763"/>
    </source>
</evidence>
<keyword evidence="2" id="KW-0227">DNA damage</keyword>
<reference evidence="10 11" key="1">
    <citation type="submission" date="2018-03" db="EMBL/GenBank/DDBJ databases">
        <title>Genomic Encyclopedia of Archaeal and Bacterial Type Strains, Phase II (KMG-II): from individual species to whole genera.</title>
        <authorList>
            <person name="Goeker M."/>
        </authorList>
    </citation>
    <scope>NUCLEOTIDE SEQUENCE [LARGE SCALE GENOMIC DNA]</scope>
    <source>
        <strain evidence="10 11">DSM 13175</strain>
    </source>
</reference>
<dbReference type="GO" id="GO:0008725">
    <property type="term" value="F:DNA-3-methyladenine glycosylase activity"/>
    <property type="evidence" value="ECO:0007669"/>
    <property type="project" value="UniProtKB-EC"/>
</dbReference>
<dbReference type="PANTHER" id="PTHR30037">
    <property type="entry name" value="DNA-3-METHYLADENINE GLYCOSYLASE 1"/>
    <property type="match status" value="1"/>
</dbReference>
<feature type="binding site" evidence="9">
    <location>
        <position position="176"/>
    </location>
    <ligand>
        <name>Zn(2+)</name>
        <dbReference type="ChEBI" id="CHEBI:29105"/>
    </ligand>
</feature>
<dbReference type="OrthoDB" id="9807664at2"/>
<keyword evidence="3" id="KW-0378">Hydrolase</keyword>
<dbReference type="InterPro" id="IPR004597">
    <property type="entry name" value="Tag"/>
</dbReference>
<dbReference type="FunFam" id="1.10.340.30:FF:000009">
    <property type="entry name" value="DNA-3-methyladenine glycosylase I"/>
    <property type="match status" value="1"/>
</dbReference>
<keyword evidence="1 9" id="KW-0479">Metal-binding</keyword>
<dbReference type="InterPro" id="IPR011257">
    <property type="entry name" value="DNA_glycosylase"/>
</dbReference>
<proteinExistence type="predicted"/>
<organism evidence="10 11">
    <name type="scientific">Alkalibacterium olivapovliticus</name>
    <dbReference type="NCBI Taxonomy" id="99907"/>
    <lineage>
        <taxon>Bacteria</taxon>
        <taxon>Bacillati</taxon>
        <taxon>Bacillota</taxon>
        <taxon>Bacilli</taxon>
        <taxon>Lactobacillales</taxon>
        <taxon>Carnobacteriaceae</taxon>
        <taxon>Alkalibacterium</taxon>
    </lineage>
</organism>
<evidence type="ECO:0000256" key="8">
    <source>
        <dbReference type="ARBA" id="ARBA00066766"/>
    </source>
</evidence>
<evidence type="ECO:0000256" key="6">
    <source>
        <dbReference type="ARBA" id="ARBA00052558"/>
    </source>
</evidence>
<comment type="function">
    <text evidence="7">Hydrolysis of the deoxyribose N-glycosidic bond to excise 3-methyladenine from the damaged DNA polymer formed by alkylation lesions.</text>
</comment>
<dbReference type="AlphaFoldDB" id="A0A2T0VZM0"/>
<dbReference type="SUPFAM" id="SSF48150">
    <property type="entry name" value="DNA-glycosylase"/>
    <property type="match status" value="1"/>
</dbReference>
<evidence type="ECO:0000313" key="10">
    <source>
        <dbReference type="EMBL" id="PRY78025.1"/>
    </source>
</evidence>
<protein>
    <recommendedName>
        <fullName evidence="8">DNA-3-methyladenine glycosylase I</fullName>
        <ecNumber evidence="8">3.2.2.20</ecNumber>
    </recommendedName>
</protein>